<evidence type="ECO:0000313" key="1">
    <source>
        <dbReference type="EMBL" id="MBA4493393.1"/>
    </source>
</evidence>
<proteinExistence type="predicted"/>
<dbReference type="Proteomes" id="UP000535491">
    <property type="component" value="Unassembled WGS sequence"/>
</dbReference>
<name>A0A7W1WP68_9BACL</name>
<keyword evidence="2" id="KW-1185">Reference proteome</keyword>
<dbReference type="InterPro" id="IPR014710">
    <property type="entry name" value="RmlC-like_jellyroll"/>
</dbReference>
<dbReference type="RefSeq" id="WP_181750628.1">
    <property type="nucleotide sequence ID" value="NZ_JACEIQ010000002.1"/>
</dbReference>
<accession>A0A7W1WP68</accession>
<sequence>MQIFRFDSSVSRKITQFSSTGVKISPIMRTDGKLQAGCIHFAAHSVLGFHPAVVKQLFLVVAGSGWVRSKTTEKVPIMSGQAVFWEAGENHESGSETGMTVIVIEGPGVDPSLLMPANK</sequence>
<evidence type="ECO:0000313" key="2">
    <source>
        <dbReference type="Proteomes" id="UP000535491"/>
    </source>
</evidence>
<organism evidence="1 2">
    <name type="scientific">Paenactinomyces guangxiensis</name>
    <dbReference type="NCBI Taxonomy" id="1490290"/>
    <lineage>
        <taxon>Bacteria</taxon>
        <taxon>Bacillati</taxon>
        <taxon>Bacillota</taxon>
        <taxon>Bacilli</taxon>
        <taxon>Bacillales</taxon>
        <taxon>Thermoactinomycetaceae</taxon>
        <taxon>Paenactinomyces</taxon>
    </lineage>
</organism>
<dbReference type="InterPro" id="IPR011051">
    <property type="entry name" value="RmlC_Cupin_sf"/>
</dbReference>
<dbReference type="AlphaFoldDB" id="A0A7W1WP68"/>
<reference evidence="1 2" key="1">
    <citation type="submission" date="2020-07" db="EMBL/GenBank/DDBJ databases">
        <authorList>
            <person name="Feng H."/>
        </authorList>
    </citation>
    <scope>NUCLEOTIDE SEQUENCE [LARGE SCALE GENOMIC DNA]</scope>
    <source>
        <strain evidence="2">s-10</strain>
    </source>
</reference>
<comment type="caution">
    <text evidence="1">The sequence shown here is derived from an EMBL/GenBank/DDBJ whole genome shotgun (WGS) entry which is preliminary data.</text>
</comment>
<protein>
    <submittedName>
        <fullName evidence="1">Cupin</fullName>
    </submittedName>
</protein>
<dbReference type="EMBL" id="JACEIQ010000002">
    <property type="protein sequence ID" value="MBA4493393.1"/>
    <property type="molecule type" value="Genomic_DNA"/>
</dbReference>
<dbReference type="Gene3D" id="2.60.120.10">
    <property type="entry name" value="Jelly Rolls"/>
    <property type="match status" value="1"/>
</dbReference>
<gene>
    <name evidence="1" type="ORF">H1191_03605</name>
</gene>
<dbReference type="SUPFAM" id="SSF51182">
    <property type="entry name" value="RmlC-like cupins"/>
    <property type="match status" value="1"/>
</dbReference>